<evidence type="ECO:0000259" key="1">
    <source>
        <dbReference type="Pfam" id="PF13963"/>
    </source>
</evidence>
<sequence length="589" mass="69158">MTNMFTMDKSWMDLSDRRQPVYINGVNSFLDFAFAHSARGNSIRCPCYKCGNNNFHTREIVFVHLILNGIIKTYRWWSSHGEDYYISSTDGRDDGFREDDEVIIKHDDMHDLSHDLNTDFNGLKAIFQERDHEDPNEAARKFYDLLDDYEQELYPGCKEFSKFQFMTTLLALKSDYRWTDQSFTKLLKVLKRAIPCSEKLPNTFYEANNYVQELGMECKKMDVCLNDCILYSGKFADFESCPTRGMSRWESSKINNNAESNMLSRTSTSIGVNTKSSHVEILTNNSPLHATSARQYLLDWRTNSCTFHPRSTTARIPSLARPFTQQDCEPSSRHQTKESQTSISLHLDRGMVNENTHAYVESIVERVSIETEVDHTEFNLPNEPHVRGDLISSLRRHYNVWRFHLHADHYLKWNTDEQRRANCPKYIDPAQWNWIISYWGSDRFKREAPQENDELPIYVRLWEKTHKGKHNEWQDETTEELYKKLLKLHDTQIREKGEDKLTPEEAYTIVLGHRSGYILGLGRRPRPSERVCTNVQQLRTEIRAELEVKMTSKLQEMEDRITSQLQEMKSKILPLLKQKEPKDQADNTN</sequence>
<protein>
    <recommendedName>
        <fullName evidence="1">Transposase-associated domain-containing protein</fullName>
    </recommendedName>
</protein>
<keyword evidence="3" id="KW-1185">Reference proteome</keyword>
<feature type="domain" description="Transposase-associated" evidence="1">
    <location>
        <begin position="9"/>
        <end position="82"/>
    </location>
</feature>
<reference evidence="2 3" key="1">
    <citation type="journal article" date="2022" name="Nat. Plants">
        <title>Genomes of leafy and leafless Platanthera orchids illuminate the evolution of mycoheterotrophy.</title>
        <authorList>
            <person name="Li M.H."/>
            <person name="Liu K.W."/>
            <person name="Li Z."/>
            <person name="Lu H.C."/>
            <person name="Ye Q.L."/>
            <person name="Zhang D."/>
            <person name="Wang J.Y."/>
            <person name="Li Y.F."/>
            <person name="Zhong Z.M."/>
            <person name="Liu X."/>
            <person name="Yu X."/>
            <person name="Liu D.K."/>
            <person name="Tu X.D."/>
            <person name="Liu B."/>
            <person name="Hao Y."/>
            <person name="Liao X.Y."/>
            <person name="Jiang Y.T."/>
            <person name="Sun W.H."/>
            <person name="Chen J."/>
            <person name="Chen Y.Q."/>
            <person name="Ai Y."/>
            <person name="Zhai J.W."/>
            <person name="Wu S.S."/>
            <person name="Zhou Z."/>
            <person name="Hsiao Y.Y."/>
            <person name="Wu W.L."/>
            <person name="Chen Y.Y."/>
            <person name="Lin Y.F."/>
            <person name="Hsu J.L."/>
            <person name="Li C.Y."/>
            <person name="Wang Z.W."/>
            <person name="Zhao X."/>
            <person name="Zhong W.Y."/>
            <person name="Ma X.K."/>
            <person name="Ma L."/>
            <person name="Huang J."/>
            <person name="Chen G.Z."/>
            <person name="Huang M.Z."/>
            <person name="Huang L."/>
            <person name="Peng D.H."/>
            <person name="Luo Y.B."/>
            <person name="Zou S.Q."/>
            <person name="Chen S.P."/>
            <person name="Lan S."/>
            <person name="Tsai W.C."/>
            <person name="Van de Peer Y."/>
            <person name="Liu Z.J."/>
        </authorList>
    </citation>
    <scope>NUCLEOTIDE SEQUENCE [LARGE SCALE GENOMIC DNA]</scope>
    <source>
        <strain evidence="2">Lor287</strain>
    </source>
</reference>
<proteinExistence type="predicted"/>
<evidence type="ECO:0000313" key="2">
    <source>
        <dbReference type="EMBL" id="KAK8949152.1"/>
    </source>
</evidence>
<gene>
    <name evidence="2" type="ORF">KSP39_PZI006218</name>
</gene>
<evidence type="ECO:0000313" key="3">
    <source>
        <dbReference type="Proteomes" id="UP001418222"/>
    </source>
</evidence>
<name>A0AAP0BUT9_9ASPA</name>
<dbReference type="EMBL" id="JBBWWQ010000004">
    <property type="protein sequence ID" value="KAK8949152.1"/>
    <property type="molecule type" value="Genomic_DNA"/>
</dbReference>
<accession>A0AAP0BUT9</accession>
<dbReference type="Proteomes" id="UP001418222">
    <property type="component" value="Unassembled WGS sequence"/>
</dbReference>
<dbReference type="PANTHER" id="PTHR10775">
    <property type="entry name" value="OS08G0208400 PROTEIN"/>
    <property type="match status" value="1"/>
</dbReference>
<organism evidence="2 3">
    <name type="scientific">Platanthera zijinensis</name>
    <dbReference type="NCBI Taxonomy" id="2320716"/>
    <lineage>
        <taxon>Eukaryota</taxon>
        <taxon>Viridiplantae</taxon>
        <taxon>Streptophyta</taxon>
        <taxon>Embryophyta</taxon>
        <taxon>Tracheophyta</taxon>
        <taxon>Spermatophyta</taxon>
        <taxon>Magnoliopsida</taxon>
        <taxon>Liliopsida</taxon>
        <taxon>Asparagales</taxon>
        <taxon>Orchidaceae</taxon>
        <taxon>Orchidoideae</taxon>
        <taxon>Orchideae</taxon>
        <taxon>Orchidinae</taxon>
        <taxon>Platanthera</taxon>
    </lineage>
</organism>
<dbReference type="PANTHER" id="PTHR10775:SF185">
    <property type="entry name" value="OS08G0208400 PROTEIN"/>
    <property type="match status" value="1"/>
</dbReference>
<dbReference type="Pfam" id="PF13963">
    <property type="entry name" value="Transpos_assoc"/>
    <property type="match status" value="1"/>
</dbReference>
<comment type="caution">
    <text evidence="2">The sequence shown here is derived from an EMBL/GenBank/DDBJ whole genome shotgun (WGS) entry which is preliminary data.</text>
</comment>
<dbReference type="InterPro" id="IPR029480">
    <property type="entry name" value="Transpos_assoc"/>
</dbReference>
<dbReference type="AlphaFoldDB" id="A0AAP0BUT9"/>